<feature type="compositionally biased region" description="Low complexity" evidence="1">
    <location>
        <begin position="220"/>
        <end position="232"/>
    </location>
</feature>
<keyword evidence="2" id="KW-1133">Transmembrane helix</keyword>
<sequence length="300" mass="30487">MSDPPYALLGCYVDSKANRTLPVFFTAASETINASMCHAFCNTPEFQAVYFGLEYGMECWCGAKRDADNSTFQLANPQSECDLKCNSSSTGEMCGGNWRLSLYRILDPVQVDPPSSGMPPPGAPSSTTGPGSSETGPNTPSATGTPEDDTQGGGSRSLSGGAIAGITVAVLLAVALLALLVMFVMRRRQKRGAQGRRVARAGTADPQLDAGGSGTGPQMAAAGGASAAADSSNHSREGAGGNGVVGGGNSKTKVGHREGEVGGSARGGTASIDGESLVAGAPYHHQAHNDDLPGYQSSAR</sequence>
<dbReference type="Pfam" id="PF01822">
    <property type="entry name" value="WSC"/>
    <property type="match status" value="1"/>
</dbReference>
<dbReference type="Proteomes" id="UP001390339">
    <property type="component" value="Unassembled WGS sequence"/>
</dbReference>
<feature type="region of interest" description="Disordered" evidence="1">
    <location>
        <begin position="110"/>
        <end position="156"/>
    </location>
</feature>
<feature type="domain" description="WSC" evidence="3">
    <location>
        <begin position="5"/>
        <end position="106"/>
    </location>
</feature>
<evidence type="ECO:0000256" key="1">
    <source>
        <dbReference type="SAM" id="MobiDB-lite"/>
    </source>
</evidence>
<reference evidence="4 5" key="1">
    <citation type="journal article" date="2024" name="IMA Fungus">
        <title>Apiospora arundinis, a panoply of carbohydrate-active enzymes and secondary metabolites.</title>
        <authorList>
            <person name="Sorensen T."/>
            <person name="Petersen C."/>
            <person name="Muurmann A.T."/>
            <person name="Christiansen J.V."/>
            <person name="Brundto M.L."/>
            <person name="Overgaard C.K."/>
            <person name="Boysen A.T."/>
            <person name="Wollenberg R.D."/>
            <person name="Larsen T.O."/>
            <person name="Sorensen J.L."/>
            <person name="Nielsen K.L."/>
            <person name="Sondergaard T.E."/>
        </authorList>
    </citation>
    <scope>NUCLEOTIDE SEQUENCE [LARGE SCALE GENOMIC DNA]</scope>
    <source>
        <strain evidence="4 5">AAU 773</strain>
    </source>
</reference>
<proteinExistence type="predicted"/>
<keyword evidence="2" id="KW-0812">Transmembrane</keyword>
<gene>
    <name evidence="4" type="ORF">PGQ11_014484</name>
</gene>
<dbReference type="PANTHER" id="PTHR16861:SF4">
    <property type="entry name" value="SH3 DOMAIN PROTEIN (AFU_ORTHOLOGUE AFUA_1G13610)"/>
    <property type="match status" value="1"/>
</dbReference>
<feature type="compositionally biased region" description="Gly residues" evidence="1">
    <location>
        <begin position="238"/>
        <end position="249"/>
    </location>
</feature>
<keyword evidence="5" id="KW-1185">Reference proteome</keyword>
<accession>A0ABR2HSD1</accession>
<feature type="transmembrane region" description="Helical" evidence="2">
    <location>
        <begin position="162"/>
        <end position="184"/>
    </location>
</feature>
<evidence type="ECO:0000256" key="2">
    <source>
        <dbReference type="SAM" id="Phobius"/>
    </source>
</evidence>
<name>A0ABR2HSD1_9PEZI</name>
<organism evidence="4 5">
    <name type="scientific">Apiospora arundinis</name>
    <dbReference type="NCBI Taxonomy" id="335852"/>
    <lineage>
        <taxon>Eukaryota</taxon>
        <taxon>Fungi</taxon>
        <taxon>Dikarya</taxon>
        <taxon>Ascomycota</taxon>
        <taxon>Pezizomycotina</taxon>
        <taxon>Sordariomycetes</taxon>
        <taxon>Xylariomycetidae</taxon>
        <taxon>Amphisphaeriales</taxon>
        <taxon>Apiosporaceae</taxon>
        <taxon>Apiospora</taxon>
    </lineage>
</organism>
<keyword evidence="2" id="KW-0472">Membrane</keyword>
<dbReference type="PROSITE" id="PS51212">
    <property type="entry name" value="WSC"/>
    <property type="match status" value="1"/>
</dbReference>
<evidence type="ECO:0000313" key="5">
    <source>
        <dbReference type="Proteomes" id="UP001390339"/>
    </source>
</evidence>
<evidence type="ECO:0000259" key="3">
    <source>
        <dbReference type="PROSITE" id="PS51212"/>
    </source>
</evidence>
<feature type="region of interest" description="Disordered" evidence="1">
    <location>
        <begin position="189"/>
        <end position="300"/>
    </location>
</feature>
<feature type="compositionally biased region" description="Low complexity" evidence="1">
    <location>
        <begin position="124"/>
        <end position="141"/>
    </location>
</feature>
<dbReference type="SMART" id="SM00321">
    <property type="entry name" value="WSC"/>
    <property type="match status" value="1"/>
</dbReference>
<protein>
    <submittedName>
        <fullName evidence="4">WSC domain-containing protein</fullName>
    </submittedName>
</protein>
<comment type="caution">
    <text evidence="4">The sequence shown here is derived from an EMBL/GenBank/DDBJ whole genome shotgun (WGS) entry which is preliminary data.</text>
</comment>
<dbReference type="EMBL" id="JAPCWZ010000009">
    <property type="protein sequence ID" value="KAK8852005.1"/>
    <property type="molecule type" value="Genomic_DNA"/>
</dbReference>
<feature type="compositionally biased region" description="Basic residues" evidence="1">
    <location>
        <begin position="189"/>
        <end position="199"/>
    </location>
</feature>
<dbReference type="PANTHER" id="PTHR16861">
    <property type="entry name" value="GLYCOPROTEIN 38"/>
    <property type="match status" value="1"/>
</dbReference>
<dbReference type="InterPro" id="IPR002889">
    <property type="entry name" value="WSC_carb-bd"/>
</dbReference>
<evidence type="ECO:0000313" key="4">
    <source>
        <dbReference type="EMBL" id="KAK8852005.1"/>
    </source>
</evidence>